<evidence type="ECO:0000259" key="1">
    <source>
        <dbReference type="PROSITE" id="PS51186"/>
    </source>
</evidence>
<keyword evidence="2" id="KW-0808">Transferase</keyword>
<evidence type="ECO:0000313" key="3">
    <source>
        <dbReference type="Proteomes" id="UP000293342"/>
    </source>
</evidence>
<proteinExistence type="predicted"/>
<dbReference type="EMBL" id="SJKD01000001">
    <property type="protein sequence ID" value="TCC53849.1"/>
    <property type="molecule type" value="Genomic_DNA"/>
</dbReference>
<dbReference type="AlphaFoldDB" id="A0A4R0K2T3"/>
<evidence type="ECO:0000313" key="2">
    <source>
        <dbReference type="EMBL" id="TCC53849.1"/>
    </source>
</evidence>
<dbReference type="Pfam" id="PF00583">
    <property type="entry name" value="Acetyltransf_1"/>
    <property type="match status" value="1"/>
</dbReference>
<feature type="domain" description="N-acetyltransferase" evidence="1">
    <location>
        <begin position="36"/>
        <end position="209"/>
    </location>
</feature>
<sequence length="219" mass="23744">MQARQTLQPRRSVVLAESDSLEERLGVHPHRLGHVIDVLAPAEAVDAAPELAEVFVSAFGAPGYDEDRADAERFATEQLPVHAERDDFKLVAARSDGRIVGFAYGFTGQRGQWWPDRVAAVVPAELAEEWIGGHFEVVELAVAVGAQRQGLGTALMDALMTGLPHRKALLSTYVDDRPAPRLYQRMGWQLLVPDLGWGSALYGLDRTMPAAAGPGRVGA</sequence>
<dbReference type="Gene3D" id="3.40.630.30">
    <property type="match status" value="1"/>
</dbReference>
<organism evidence="2 3">
    <name type="scientific">Kribbella capetownensis</name>
    <dbReference type="NCBI Taxonomy" id="1572659"/>
    <lineage>
        <taxon>Bacteria</taxon>
        <taxon>Bacillati</taxon>
        <taxon>Actinomycetota</taxon>
        <taxon>Actinomycetes</taxon>
        <taxon>Propionibacteriales</taxon>
        <taxon>Kribbellaceae</taxon>
        <taxon>Kribbella</taxon>
    </lineage>
</organism>
<dbReference type="Proteomes" id="UP000293342">
    <property type="component" value="Unassembled WGS sequence"/>
</dbReference>
<keyword evidence="3" id="KW-1185">Reference proteome</keyword>
<reference evidence="2 3" key="1">
    <citation type="submission" date="2019-02" db="EMBL/GenBank/DDBJ databases">
        <title>Kribbella capetownensis sp. nov. and Kribbella speibonae sp. nov., isolated from soil.</title>
        <authorList>
            <person name="Curtis S.M."/>
            <person name="Norton I."/>
            <person name="Everest G.J."/>
            <person name="Meyers P.R."/>
        </authorList>
    </citation>
    <scope>NUCLEOTIDE SEQUENCE [LARGE SCALE GENOMIC DNA]</scope>
    <source>
        <strain evidence="2 3">YM53</strain>
    </source>
</reference>
<dbReference type="GO" id="GO:0016747">
    <property type="term" value="F:acyltransferase activity, transferring groups other than amino-acyl groups"/>
    <property type="evidence" value="ECO:0007669"/>
    <property type="project" value="InterPro"/>
</dbReference>
<protein>
    <submittedName>
        <fullName evidence="2">N-acetyltransferase</fullName>
    </submittedName>
</protein>
<name>A0A4R0K2T3_9ACTN</name>
<dbReference type="OrthoDB" id="3692150at2"/>
<comment type="caution">
    <text evidence="2">The sequence shown here is derived from an EMBL/GenBank/DDBJ whole genome shotgun (WGS) entry which is preliminary data.</text>
</comment>
<dbReference type="CDD" id="cd04301">
    <property type="entry name" value="NAT_SF"/>
    <property type="match status" value="1"/>
</dbReference>
<dbReference type="PROSITE" id="PS51186">
    <property type="entry name" value="GNAT"/>
    <property type="match status" value="1"/>
</dbReference>
<dbReference type="InterPro" id="IPR000182">
    <property type="entry name" value="GNAT_dom"/>
</dbReference>
<gene>
    <name evidence="2" type="ORF">E0H75_09300</name>
</gene>
<accession>A0A4R0K2T3</accession>
<dbReference type="SUPFAM" id="SSF55729">
    <property type="entry name" value="Acyl-CoA N-acyltransferases (Nat)"/>
    <property type="match status" value="1"/>
</dbReference>
<dbReference type="InterPro" id="IPR016181">
    <property type="entry name" value="Acyl_CoA_acyltransferase"/>
</dbReference>